<comment type="caution">
    <text evidence="6">The sequence shown here is derived from an EMBL/GenBank/DDBJ whole genome shotgun (WGS) entry which is preliminary data.</text>
</comment>
<dbReference type="Proteomes" id="UP001589709">
    <property type="component" value="Unassembled WGS sequence"/>
</dbReference>
<dbReference type="PIRSF" id="PIRSF000412">
    <property type="entry name" value="SHMT"/>
    <property type="match status" value="1"/>
</dbReference>
<feature type="binding site" evidence="4">
    <location>
        <position position="249"/>
    </location>
    <ligand>
        <name>(6S)-5,6,7,8-tetrahydrofolate</name>
        <dbReference type="ChEBI" id="CHEBI:57453"/>
    </ligand>
</feature>
<proteinExistence type="inferred from homology"/>
<protein>
    <recommendedName>
        <fullName evidence="4">Serine hydroxymethyltransferase</fullName>
        <shortName evidence="4">SHMT</shortName>
        <shortName evidence="4">Serine methylase</shortName>
        <ecNumber evidence="4">2.1.2.1</ecNumber>
    </recommendedName>
</protein>
<evidence type="ECO:0000313" key="7">
    <source>
        <dbReference type="Proteomes" id="UP001589709"/>
    </source>
</evidence>
<keyword evidence="4 6" id="KW-0808">Transferase</keyword>
<accession>A0ABV5N4U5</accession>
<comment type="subunit">
    <text evidence="4">Homodimer.</text>
</comment>
<comment type="function">
    <text evidence="4">Catalyzes the reversible interconversion of serine and glycine with tetrahydrofolate (THF) serving as the one-carbon carrier. This reaction serves as the major source of one-carbon groups required for the biosynthesis of purines, thymidylate, methionine, and other important biomolecules. Also exhibits THF-independent aldolase activity toward beta-hydroxyamino acids, producing glycine and aldehydes, via a retro-aldol mechanism.</text>
</comment>
<feature type="binding site" evidence="4">
    <location>
        <position position="125"/>
    </location>
    <ligand>
        <name>(6S)-5,6,7,8-tetrahydrofolate</name>
        <dbReference type="ChEBI" id="CHEBI:57453"/>
    </ligand>
</feature>
<keyword evidence="4" id="KW-0554">One-carbon metabolism</keyword>
<dbReference type="Gene3D" id="3.90.1150.10">
    <property type="entry name" value="Aspartate Aminotransferase, domain 1"/>
    <property type="match status" value="1"/>
</dbReference>
<dbReference type="RefSeq" id="WP_381347684.1">
    <property type="nucleotide sequence ID" value="NZ_JBHMCY010000035.1"/>
</dbReference>
<evidence type="ECO:0000256" key="1">
    <source>
        <dbReference type="ARBA" id="ARBA00001933"/>
    </source>
</evidence>
<evidence type="ECO:0000313" key="6">
    <source>
        <dbReference type="EMBL" id="MFB9464844.1"/>
    </source>
</evidence>
<keyword evidence="3 4" id="KW-0663">Pyridoxal phosphate</keyword>
<comment type="caution">
    <text evidence="4">Lacks conserved residue(s) required for the propagation of feature annotation.</text>
</comment>
<feature type="site" description="Plays an important role in substrate specificity" evidence="4">
    <location>
        <position position="233"/>
    </location>
</feature>
<keyword evidence="4" id="KW-0028">Amino-acid biosynthesis</keyword>
<comment type="pathway">
    <text evidence="4">One-carbon metabolism; tetrahydrofolate interconversion.</text>
</comment>
<dbReference type="EMBL" id="JBHMCY010000035">
    <property type="protein sequence ID" value="MFB9464844.1"/>
    <property type="molecule type" value="Genomic_DNA"/>
</dbReference>
<dbReference type="InterPro" id="IPR015424">
    <property type="entry name" value="PyrdxlP-dep_Trfase"/>
</dbReference>
<dbReference type="InterPro" id="IPR039429">
    <property type="entry name" value="SHMT-like_dom"/>
</dbReference>
<dbReference type="InterPro" id="IPR015422">
    <property type="entry name" value="PyrdxlP-dep_Trfase_small"/>
</dbReference>
<dbReference type="SUPFAM" id="SSF53383">
    <property type="entry name" value="PLP-dependent transferases"/>
    <property type="match status" value="1"/>
</dbReference>
<dbReference type="PANTHER" id="PTHR11680:SF35">
    <property type="entry name" value="SERINE HYDROXYMETHYLTRANSFERASE 1"/>
    <property type="match status" value="1"/>
</dbReference>
<feature type="domain" description="Serine hydroxymethyltransferase-like" evidence="5">
    <location>
        <begin position="13"/>
        <end position="383"/>
    </location>
</feature>
<reference evidence="6 7" key="1">
    <citation type="submission" date="2024-09" db="EMBL/GenBank/DDBJ databases">
        <authorList>
            <person name="Sun Q."/>
            <person name="Mori K."/>
        </authorList>
    </citation>
    <scope>NUCLEOTIDE SEQUENCE [LARGE SCALE GENOMIC DNA]</scope>
    <source>
        <strain evidence="6 7">JCM 6917</strain>
    </source>
</reference>
<evidence type="ECO:0000259" key="5">
    <source>
        <dbReference type="Pfam" id="PF00464"/>
    </source>
</evidence>
<dbReference type="PANTHER" id="PTHR11680">
    <property type="entry name" value="SERINE HYDROXYMETHYLTRANSFERASE"/>
    <property type="match status" value="1"/>
</dbReference>
<comment type="cofactor">
    <cofactor evidence="1 4">
        <name>pyridoxal 5'-phosphate</name>
        <dbReference type="ChEBI" id="CHEBI:597326"/>
    </cofactor>
</comment>
<dbReference type="InterPro" id="IPR001085">
    <property type="entry name" value="Ser_HO-MeTrfase"/>
</dbReference>
<comment type="subcellular location">
    <subcellularLocation>
        <location evidence="4">Cytoplasm</location>
    </subcellularLocation>
</comment>
<feature type="binding site" evidence="4">
    <location>
        <begin position="129"/>
        <end position="131"/>
    </location>
    <ligand>
        <name>(6S)-5,6,7,8-tetrahydrofolate</name>
        <dbReference type="ChEBI" id="CHEBI:57453"/>
    </ligand>
</feature>
<comment type="catalytic activity">
    <reaction evidence="4">
        <text>(6R)-5,10-methylene-5,6,7,8-tetrahydrofolate + glycine + H2O = (6S)-5,6,7,8-tetrahydrofolate + L-serine</text>
        <dbReference type="Rhea" id="RHEA:15481"/>
        <dbReference type="ChEBI" id="CHEBI:15377"/>
        <dbReference type="ChEBI" id="CHEBI:15636"/>
        <dbReference type="ChEBI" id="CHEBI:33384"/>
        <dbReference type="ChEBI" id="CHEBI:57305"/>
        <dbReference type="ChEBI" id="CHEBI:57453"/>
        <dbReference type="EC" id="2.1.2.1"/>
    </reaction>
</comment>
<sequence length="412" mass="42798">MPVTHAPEADLLRRQDPELADILLGELDRQSTTLQLIAAENFTSPAVLAALGSPLANKYAEGYPGARYHSGCEIVDVAERLAVQRARTLFGAAHANVQCHSGSSAVLAAYAALLRPGDTVLALGLPHGGHLTHGSPANFSGRWFDFVGYGVDAETGLIAYDQVRTLARTHRPKAIVCGSIAYPRHIDHAFFREVADEVGAYLIADAAHPIGLVAGGAAPSPVPYADVVCATTHKVLRGPRGGMILCSAELAGRVDRAVFPFTQGGAQMHTVAAKAVAFGEAATPAFRAYAHQVVANARALAAALTAEGLGVTTGGTDTHLITADPAPLGVDGRAARGRLAAAGIVLDCCALPHADARGLRLGTAAVTTQGMGEGEMTRIAKLIAGVLRDQADSRAVREEVRELAGGFPPYPR</sequence>
<dbReference type="Pfam" id="PF00464">
    <property type="entry name" value="SHMT"/>
    <property type="match status" value="1"/>
</dbReference>
<dbReference type="CDD" id="cd00378">
    <property type="entry name" value="SHMT"/>
    <property type="match status" value="1"/>
</dbReference>
<dbReference type="InterPro" id="IPR015421">
    <property type="entry name" value="PyrdxlP-dep_Trfase_major"/>
</dbReference>
<keyword evidence="4" id="KW-0963">Cytoplasm</keyword>
<dbReference type="HAMAP" id="MF_00051">
    <property type="entry name" value="SHMT"/>
    <property type="match status" value="1"/>
</dbReference>
<comment type="similarity">
    <text evidence="2 4">Belongs to the SHMT family.</text>
</comment>
<gene>
    <name evidence="4 6" type="primary">glyA</name>
    <name evidence="6" type="ORF">ACFF45_19550</name>
</gene>
<organism evidence="6 7">
    <name type="scientific">Streptomyces cinereospinus</name>
    <dbReference type="NCBI Taxonomy" id="285561"/>
    <lineage>
        <taxon>Bacteria</taxon>
        <taxon>Bacillati</taxon>
        <taxon>Actinomycetota</taxon>
        <taxon>Actinomycetes</taxon>
        <taxon>Kitasatosporales</taxon>
        <taxon>Streptomycetaceae</taxon>
        <taxon>Streptomyces</taxon>
    </lineage>
</organism>
<dbReference type="NCBIfam" id="NF000586">
    <property type="entry name" value="PRK00011.1"/>
    <property type="match status" value="1"/>
</dbReference>
<dbReference type="Gene3D" id="3.40.640.10">
    <property type="entry name" value="Type I PLP-dependent aspartate aminotransferase-like (Major domain)"/>
    <property type="match status" value="1"/>
</dbReference>
<evidence type="ECO:0000256" key="4">
    <source>
        <dbReference type="HAMAP-Rule" id="MF_00051"/>
    </source>
</evidence>
<dbReference type="GO" id="GO:0004372">
    <property type="term" value="F:glycine hydroxymethyltransferase activity"/>
    <property type="evidence" value="ECO:0007669"/>
    <property type="project" value="UniProtKB-EC"/>
</dbReference>
<evidence type="ECO:0000256" key="3">
    <source>
        <dbReference type="ARBA" id="ARBA00022898"/>
    </source>
</evidence>
<dbReference type="EC" id="2.1.2.1" evidence="4"/>
<name>A0ABV5N4U5_9ACTN</name>
<dbReference type="InterPro" id="IPR049943">
    <property type="entry name" value="Ser_HO-MeTrfase-like"/>
</dbReference>
<keyword evidence="7" id="KW-1185">Reference proteome</keyword>
<evidence type="ECO:0000256" key="2">
    <source>
        <dbReference type="ARBA" id="ARBA00006376"/>
    </source>
</evidence>
<feature type="modified residue" description="N6-(pyridoxal phosphate)lysine" evidence="4">
    <location>
        <position position="234"/>
    </location>
</feature>
<comment type="pathway">
    <text evidence="4">Amino-acid biosynthesis; glycine biosynthesis; glycine from L-serine: step 1/1.</text>
</comment>